<evidence type="ECO:0000313" key="2">
    <source>
        <dbReference type="EMBL" id="CAD8130392.1"/>
    </source>
</evidence>
<accession>A0A8S1RT47</accession>
<reference evidence="2" key="1">
    <citation type="submission" date="2021-01" db="EMBL/GenBank/DDBJ databases">
        <authorList>
            <consortium name="Genoscope - CEA"/>
            <person name="William W."/>
        </authorList>
    </citation>
    <scope>NUCLEOTIDE SEQUENCE</scope>
</reference>
<evidence type="ECO:0000256" key="1">
    <source>
        <dbReference type="PROSITE-ProRule" id="PRU00339"/>
    </source>
</evidence>
<dbReference type="OrthoDB" id="295665at2759"/>
<dbReference type="Proteomes" id="UP000692954">
    <property type="component" value="Unassembled WGS sequence"/>
</dbReference>
<dbReference type="PROSITE" id="PS50005">
    <property type="entry name" value="TPR"/>
    <property type="match status" value="1"/>
</dbReference>
<evidence type="ECO:0008006" key="4">
    <source>
        <dbReference type="Google" id="ProtNLM"/>
    </source>
</evidence>
<dbReference type="InterPro" id="IPR019734">
    <property type="entry name" value="TPR_rpt"/>
</dbReference>
<dbReference type="Pfam" id="PF13181">
    <property type="entry name" value="TPR_8"/>
    <property type="match status" value="1"/>
</dbReference>
<dbReference type="EMBL" id="CAJJDN010000285">
    <property type="protein sequence ID" value="CAD8130392.1"/>
    <property type="molecule type" value="Genomic_DNA"/>
</dbReference>
<dbReference type="SMART" id="SM00028">
    <property type="entry name" value="TPR"/>
    <property type="match status" value="3"/>
</dbReference>
<feature type="repeat" description="TPR" evidence="1">
    <location>
        <begin position="115"/>
        <end position="148"/>
    </location>
</feature>
<name>A0A8S1RT47_9CILI</name>
<sequence length="1455" mass="173936">MRSPFLDQKKIDQKWKQYKGINSHNCVIKLDIPELTFNKDELTKNYVQNLLDYYEKEFQLNQSSKKQIEAEKIFKQLNQYGLDVMEKFECYEQCEQIFSWIINHKSYLQIPTQIYLAHRNISNLYMKKGNPQQAINALEKALNLTSDCGIKNLRAKTLMRIASIYNKMYMYQKVFQALNEALELSSRDFDPDKQETGIQLIEAYFKCASQLEQLNQMREAMKQYQKGLEIKNKYIDDSNLQDKDFQNKCQRAQQSLNALQYGATILQKEENNDEINQLNKDKEFQYQNSNKIKKNIHNLAPKNNKQQRFLKCIKEFLDCAEYIEVEVINKLSDQVDTLLEQHQGLPIKIKLKGYHIIKGKNQVKQNSNIYQLIGQEENNISQQEQMIYLQSIIIKKFLKEAVQNNIKLNINQELFQYLINPLKTQEKQEQKKADEFFLKFKIKLDRFIILTVNFDSDDEITKIYRLLCQDEIQKKLIQQLKIKKLDLLLPSNISLEDFNNLYVLENQALELKYTSNQIILICQQKEKLNIKLLQEQLNDFVQKYNKFELIKEQFEIDLASLPDNNYIEKQVKQLQDQEEWLEIIISHPSLLIGNKKMFFVGVTIQIWIQEEKMKNEEDIVEKISRLKNDIMLIFFPIKQIVVTDKFKIMLWEQFLNQFYMNNLLGCWTIHKNPSLMIIELQGEIVMINDKYRQILSDLNEFSCEKFSFNCQEQIIKILNKKQKFDNLYKSILANIANQFGKCLIKISGVNLMESTILVSIFYHEQTDLQLIKQQLYEQFFEQLNFHSQKNFEIEDLWQFLGMEKQIFLDQHKIIVSKMNKEYYFIGLNMNLMEIKKLLIEIEKQNSENQIINIIDCPKILIFNRLKQQFLETELLQNEYVSNVYVNYSQEFKIILRAKDQLELDEKQNKICERIKQLENQTVIKICRLQAKQIKYFEKHLRSFYKELEKQNDVIFEFYKKFSYQILSQLECDNKKIQVVSTDITLIECDAIVNFSHYIVGQTQKLNQQILDFGGQAYQRYIENIMNDNQQSNQIEVTVFQLSQFRHIRYIINAFITSDINKNQAQYEQKLKKNIEAIFDKIENNNYHIQTLVIPILNMEDKESQINDYVTNIFLNCIINRFFQCNNLIKTIIINQPNYLSIDQLNLNFQRTLSGQQQNAKFQWQWKSETNFENYPLDINLQIDKGYSKFLESNQEIAVALNYKITSLPGTHFVDLQNFTIQELSSGQQSKLTFKNINNNKKYFINYEQVKNSLNDYFLSQEQNQNYQFQIFWKKLAVFFTTEGVYQINRKTNYKREIQKYPFIYEDNILVNQNYIFKTKINQKIENTNSFLIQSFDRKVNEKVLKEIKTELQKHLINYNLQIPHIGDQDFEKFQKFLDSVTQRYHGNINKGQSIQIEIFKNKEQKVQAQIESIKSYVKQYPKKWIKQSENFIKVPLQQNSKEFTKIQKNFQKTDD</sequence>
<keyword evidence="1" id="KW-0802">TPR repeat</keyword>
<proteinExistence type="predicted"/>
<evidence type="ECO:0000313" key="3">
    <source>
        <dbReference type="Proteomes" id="UP000692954"/>
    </source>
</evidence>
<comment type="caution">
    <text evidence="2">The sequence shown here is derived from an EMBL/GenBank/DDBJ whole genome shotgun (WGS) entry which is preliminary data.</text>
</comment>
<gene>
    <name evidence="2" type="ORF">PSON_ATCC_30995.1.T2850003</name>
</gene>
<organism evidence="2 3">
    <name type="scientific">Paramecium sonneborni</name>
    <dbReference type="NCBI Taxonomy" id="65129"/>
    <lineage>
        <taxon>Eukaryota</taxon>
        <taxon>Sar</taxon>
        <taxon>Alveolata</taxon>
        <taxon>Ciliophora</taxon>
        <taxon>Intramacronucleata</taxon>
        <taxon>Oligohymenophorea</taxon>
        <taxon>Peniculida</taxon>
        <taxon>Parameciidae</taxon>
        <taxon>Paramecium</taxon>
    </lineage>
</organism>
<protein>
    <recommendedName>
        <fullName evidence="4">Tetratricopeptide repeat protein</fullName>
    </recommendedName>
</protein>
<keyword evidence="3" id="KW-1185">Reference proteome</keyword>